<keyword evidence="1" id="KW-0472">Membrane</keyword>
<keyword evidence="1" id="KW-0812">Transmembrane</keyword>
<name>A0A8S1HJR8_9PELO</name>
<protein>
    <submittedName>
        <fullName evidence="2">Uncharacterized protein</fullName>
    </submittedName>
</protein>
<feature type="transmembrane region" description="Helical" evidence="1">
    <location>
        <begin position="12"/>
        <end position="30"/>
    </location>
</feature>
<evidence type="ECO:0000313" key="3">
    <source>
        <dbReference type="Proteomes" id="UP000835052"/>
    </source>
</evidence>
<evidence type="ECO:0000313" key="2">
    <source>
        <dbReference type="EMBL" id="CAD6194688.1"/>
    </source>
</evidence>
<keyword evidence="1" id="KW-1133">Transmembrane helix</keyword>
<sequence length="81" mass="9071">MIESAAVEWASSGVLVVGVVSILLTIFHLIHTTLNPPQCCRYQVTVGSPRPYQNPLKYVRLSNLQPEVDHIHKEAFPVFDV</sequence>
<keyword evidence="3" id="KW-1185">Reference proteome</keyword>
<accession>A0A8S1HJR8</accession>
<gene>
    <name evidence="2" type="ORF">CAUJ_LOCUS10607</name>
</gene>
<comment type="caution">
    <text evidence="2">The sequence shown here is derived from an EMBL/GenBank/DDBJ whole genome shotgun (WGS) entry which is preliminary data.</text>
</comment>
<evidence type="ECO:0000256" key="1">
    <source>
        <dbReference type="SAM" id="Phobius"/>
    </source>
</evidence>
<organism evidence="2 3">
    <name type="scientific">Caenorhabditis auriculariae</name>
    <dbReference type="NCBI Taxonomy" id="2777116"/>
    <lineage>
        <taxon>Eukaryota</taxon>
        <taxon>Metazoa</taxon>
        <taxon>Ecdysozoa</taxon>
        <taxon>Nematoda</taxon>
        <taxon>Chromadorea</taxon>
        <taxon>Rhabditida</taxon>
        <taxon>Rhabditina</taxon>
        <taxon>Rhabditomorpha</taxon>
        <taxon>Rhabditoidea</taxon>
        <taxon>Rhabditidae</taxon>
        <taxon>Peloderinae</taxon>
        <taxon>Caenorhabditis</taxon>
    </lineage>
</organism>
<dbReference type="Proteomes" id="UP000835052">
    <property type="component" value="Unassembled WGS sequence"/>
</dbReference>
<reference evidence="2" key="1">
    <citation type="submission" date="2020-10" db="EMBL/GenBank/DDBJ databases">
        <authorList>
            <person name="Kikuchi T."/>
        </authorList>
    </citation>
    <scope>NUCLEOTIDE SEQUENCE</scope>
    <source>
        <strain evidence="2">NKZ352</strain>
    </source>
</reference>
<proteinExistence type="predicted"/>
<dbReference type="EMBL" id="CAJGYM010000046">
    <property type="protein sequence ID" value="CAD6194688.1"/>
    <property type="molecule type" value="Genomic_DNA"/>
</dbReference>
<dbReference type="AlphaFoldDB" id="A0A8S1HJR8"/>